<protein>
    <submittedName>
        <fullName evidence="5">D-alanine--D-alanine ligase</fullName>
    </submittedName>
</protein>
<organism evidence="5 6">
    <name type="scientific">Calothrix parasitica NIES-267</name>
    <dbReference type="NCBI Taxonomy" id="1973488"/>
    <lineage>
        <taxon>Bacteria</taxon>
        <taxon>Bacillati</taxon>
        <taxon>Cyanobacteriota</taxon>
        <taxon>Cyanophyceae</taxon>
        <taxon>Nostocales</taxon>
        <taxon>Calotrichaceae</taxon>
        <taxon>Calothrix</taxon>
    </lineage>
</organism>
<dbReference type="PANTHER" id="PTHR23132:SF23">
    <property type="entry name" value="D-ALANINE--D-ALANINE LIGASE B"/>
    <property type="match status" value="1"/>
</dbReference>
<evidence type="ECO:0000256" key="1">
    <source>
        <dbReference type="ARBA" id="ARBA00010871"/>
    </source>
</evidence>
<dbReference type="InterPro" id="IPR011095">
    <property type="entry name" value="Dala_Dala_lig_C"/>
</dbReference>
<dbReference type="EMBL" id="AP018227">
    <property type="protein sequence ID" value="BAY83905.1"/>
    <property type="molecule type" value="Genomic_DNA"/>
</dbReference>
<gene>
    <name evidence="5" type="ORF">NIES267_33990</name>
</gene>
<evidence type="ECO:0000313" key="5">
    <source>
        <dbReference type="EMBL" id="BAY83905.1"/>
    </source>
</evidence>
<keyword evidence="3" id="KW-0067">ATP-binding</keyword>
<dbReference type="Pfam" id="PF07478">
    <property type="entry name" value="Dala_Dala_lig_C"/>
    <property type="match status" value="1"/>
</dbReference>
<evidence type="ECO:0000313" key="6">
    <source>
        <dbReference type="Proteomes" id="UP000218418"/>
    </source>
</evidence>
<keyword evidence="2 5" id="KW-0436">Ligase</keyword>
<evidence type="ECO:0000259" key="4">
    <source>
        <dbReference type="PROSITE" id="PS50975"/>
    </source>
</evidence>
<dbReference type="InterPro" id="IPR011761">
    <property type="entry name" value="ATP-grasp"/>
</dbReference>
<feature type="domain" description="ATP-grasp" evidence="4">
    <location>
        <begin position="134"/>
        <end position="342"/>
    </location>
</feature>
<dbReference type="Gene3D" id="3.40.50.20">
    <property type="match status" value="1"/>
</dbReference>
<evidence type="ECO:0000256" key="3">
    <source>
        <dbReference type="PROSITE-ProRule" id="PRU00409"/>
    </source>
</evidence>
<name>A0A1Z4LRN9_9CYAN</name>
<accession>A0A1Z4LRN9</accession>
<dbReference type="GO" id="GO:0005524">
    <property type="term" value="F:ATP binding"/>
    <property type="evidence" value="ECO:0007669"/>
    <property type="project" value="UniProtKB-UniRule"/>
</dbReference>
<keyword evidence="3" id="KW-0547">Nucleotide-binding</keyword>
<dbReference type="PROSITE" id="PS50975">
    <property type="entry name" value="ATP_GRASP"/>
    <property type="match status" value="1"/>
</dbReference>
<proteinExistence type="inferred from homology"/>
<dbReference type="GO" id="GO:0046872">
    <property type="term" value="F:metal ion binding"/>
    <property type="evidence" value="ECO:0007669"/>
    <property type="project" value="InterPro"/>
</dbReference>
<keyword evidence="6" id="KW-1185">Reference proteome</keyword>
<sequence length="370" mass="40981">MQQIQKSSSFSTSIATSKLRVLHLAGSRVSKFYYNLSIMYVKEVVQPAGVKSHYAVVHPDGFWQLGASLDELSEKMSLQEMISQLPTLDVVVPHMFCSLGMTSFRSFFEDVIGLPVVGSASHCTSLATNKAQARSVVSASGVRVAKAQQFRQGDTLTMKPPFIVKPNSEDNSLGVTLVRNEEEIAEALRVGFEYDQTLLIEDYIPGRELRVAVVERDGKLCVPSTVEYLMSEEQPIRTAGDKLESLPDGTLLQTRSTASKRACPADVTPELFEKLADAAKRAHIALGCRDFSLYDFRIHSETNEPYLIEAGLFWSFGRISVISLLLEVDGETLEDVAFKLWSSAAARTRVACGSLFKYLKMEVNQVCRDT</sequence>
<dbReference type="InterPro" id="IPR013815">
    <property type="entry name" value="ATP_grasp_subdomain_1"/>
</dbReference>
<comment type="similarity">
    <text evidence="1">Belongs to the D-alanine--D-alanine ligase family.</text>
</comment>
<dbReference type="SUPFAM" id="SSF56059">
    <property type="entry name" value="Glutathione synthetase ATP-binding domain-like"/>
    <property type="match status" value="1"/>
</dbReference>
<reference evidence="5 6" key="1">
    <citation type="submission" date="2017-06" db="EMBL/GenBank/DDBJ databases">
        <title>Genome sequencing of cyanobaciteial culture collection at National Institute for Environmental Studies (NIES).</title>
        <authorList>
            <person name="Hirose Y."/>
            <person name="Shimura Y."/>
            <person name="Fujisawa T."/>
            <person name="Nakamura Y."/>
            <person name="Kawachi M."/>
        </authorList>
    </citation>
    <scope>NUCLEOTIDE SEQUENCE [LARGE SCALE GENOMIC DNA]</scope>
    <source>
        <strain evidence="5 6">NIES-267</strain>
    </source>
</reference>
<dbReference type="GO" id="GO:0008716">
    <property type="term" value="F:D-alanine-D-alanine ligase activity"/>
    <property type="evidence" value="ECO:0007669"/>
    <property type="project" value="InterPro"/>
</dbReference>
<dbReference type="Gene3D" id="3.30.1490.20">
    <property type="entry name" value="ATP-grasp fold, A domain"/>
    <property type="match status" value="1"/>
</dbReference>
<dbReference type="Gene3D" id="3.30.470.20">
    <property type="entry name" value="ATP-grasp fold, B domain"/>
    <property type="match status" value="1"/>
</dbReference>
<dbReference type="PANTHER" id="PTHR23132">
    <property type="entry name" value="D-ALANINE--D-ALANINE LIGASE"/>
    <property type="match status" value="1"/>
</dbReference>
<evidence type="ECO:0000256" key="2">
    <source>
        <dbReference type="ARBA" id="ARBA00022598"/>
    </source>
</evidence>
<dbReference type="AlphaFoldDB" id="A0A1Z4LRN9"/>
<dbReference type="Proteomes" id="UP000218418">
    <property type="component" value="Chromosome"/>
</dbReference>
<dbReference type="OrthoDB" id="9813261at2"/>